<evidence type="ECO:0000256" key="7">
    <source>
        <dbReference type="ARBA" id="ARBA00023125"/>
    </source>
</evidence>
<evidence type="ECO:0000256" key="3">
    <source>
        <dbReference type="ARBA" id="ARBA00022741"/>
    </source>
</evidence>
<evidence type="ECO:0000256" key="1">
    <source>
        <dbReference type="ARBA" id="ARBA00005446"/>
    </source>
</evidence>
<dbReference type="PROSITE" id="PS51192">
    <property type="entry name" value="HELICASE_ATP_BIND_1"/>
    <property type="match status" value="1"/>
</dbReference>
<evidence type="ECO:0000313" key="16">
    <source>
        <dbReference type="Proteomes" id="UP000272729"/>
    </source>
</evidence>
<dbReference type="InterPro" id="IPR029057">
    <property type="entry name" value="PRTase-like"/>
</dbReference>
<dbReference type="CDD" id="cd06223">
    <property type="entry name" value="PRTases_typeI"/>
    <property type="match status" value="1"/>
</dbReference>
<dbReference type="InterPro" id="IPR004589">
    <property type="entry name" value="DNA_helicase_ATP-dep_RecQ"/>
</dbReference>
<dbReference type="Proteomes" id="UP000272729">
    <property type="component" value="Unassembled WGS sequence"/>
</dbReference>
<evidence type="ECO:0000256" key="11">
    <source>
        <dbReference type="ARBA" id="ARBA00044535"/>
    </source>
</evidence>
<accession>A0A495XAE4</accession>
<gene>
    <name evidence="15" type="ORF">DFJ66_3306</name>
</gene>
<dbReference type="SMART" id="SM00487">
    <property type="entry name" value="DEXDc"/>
    <property type="match status" value="1"/>
</dbReference>
<reference evidence="15 16" key="1">
    <citation type="submission" date="2018-10" db="EMBL/GenBank/DDBJ databases">
        <title>Sequencing the genomes of 1000 actinobacteria strains.</title>
        <authorList>
            <person name="Klenk H.-P."/>
        </authorList>
    </citation>
    <scope>NUCLEOTIDE SEQUENCE [LARGE SCALE GENOMIC DNA]</scope>
    <source>
        <strain evidence="15 16">DSM 43911</strain>
    </source>
</reference>
<evidence type="ECO:0000259" key="14">
    <source>
        <dbReference type="PROSITE" id="PS51194"/>
    </source>
</evidence>
<dbReference type="Pfam" id="PF00271">
    <property type="entry name" value="Helicase_C"/>
    <property type="match status" value="1"/>
</dbReference>
<dbReference type="GO" id="GO:0005524">
    <property type="term" value="F:ATP binding"/>
    <property type="evidence" value="ECO:0007669"/>
    <property type="project" value="UniProtKB-KW"/>
</dbReference>
<evidence type="ECO:0000256" key="6">
    <source>
        <dbReference type="ARBA" id="ARBA00022840"/>
    </source>
</evidence>
<evidence type="ECO:0000259" key="13">
    <source>
        <dbReference type="PROSITE" id="PS51192"/>
    </source>
</evidence>
<evidence type="ECO:0000313" key="15">
    <source>
        <dbReference type="EMBL" id="RKT70065.1"/>
    </source>
</evidence>
<evidence type="ECO:0000256" key="2">
    <source>
        <dbReference type="ARBA" id="ARBA00022723"/>
    </source>
</evidence>
<dbReference type="GO" id="GO:0030894">
    <property type="term" value="C:replisome"/>
    <property type="evidence" value="ECO:0007669"/>
    <property type="project" value="TreeGrafter"/>
</dbReference>
<dbReference type="AlphaFoldDB" id="A0A495XAE4"/>
<dbReference type="InterPro" id="IPR001650">
    <property type="entry name" value="Helicase_C-like"/>
</dbReference>
<evidence type="ECO:0000256" key="9">
    <source>
        <dbReference type="ARBA" id="ARBA00034617"/>
    </source>
</evidence>
<dbReference type="InterPro" id="IPR036388">
    <property type="entry name" value="WH-like_DNA-bd_sf"/>
</dbReference>
<name>A0A495XAE4_9PSEU</name>
<comment type="similarity">
    <text evidence="1">Belongs to the helicase family. RecQ subfamily.</text>
</comment>
<evidence type="ECO:0000256" key="10">
    <source>
        <dbReference type="ARBA" id="ARBA00034808"/>
    </source>
</evidence>
<dbReference type="NCBIfam" id="TIGR00614">
    <property type="entry name" value="recQ_fam"/>
    <property type="match status" value="1"/>
</dbReference>
<keyword evidence="6" id="KW-0067">ATP-binding</keyword>
<dbReference type="GO" id="GO:0005737">
    <property type="term" value="C:cytoplasm"/>
    <property type="evidence" value="ECO:0007669"/>
    <property type="project" value="TreeGrafter"/>
</dbReference>
<dbReference type="PANTHER" id="PTHR13710:SF105">
    <property type="entry name" value="ATP-DEPENDENT DNA HELICASE Q1"/>
    <property type="match status" value="1"/>
</dbReference>
<dbReference type="Gene3D" id="1.10.10.10">
    <property type="entry name" value="Winged helix-like DNA-binding domain superfamily/Winged helix DNA-binding domain"/>
    <property type="match status" value="1"/>
</dbReference>
<dbReference type="SUPFAM" id="SSF53271">
    <property type="entry name" value="PRTase-like"/>
    <property type="match status" value="1"/>
</dbReference>
<comment type="catalytic activity">
    <reaction evidence="9">
        <text>Couples ATP hydrolysis with the unwinding of duplex DNA by translocating in the 3'-5' direction.</text>
        <dbReference type="EC" id="5.6.2.4"/>
    </reaction>
</comment>
<dbReference type="InterPro" id="IPR027417">
    <property type="entry name" value="P-loop_NTPase"/>
</dbReference>
<dbReference type="GO" id="GO:0043138">
    <property type="term" value="F:3'-5' DNA helicase activity"/>
    <property type="evidence" value="ECO:0007669"/>
    <property type="project" value="UniProtKB-EC"/>
</dbReference>
<keyword evidence="4" id="KW-0378">Hydrolase</keyword>
<dbReference type="InterPro" id="IPR011545">
    <property type="entry name" value="DEAD/DEAH_box_helicase_dom"/>
</dbReference>
<dbReference type="Gene3D" id="3.40.50.300">
    <property type="entry name" value="P-loop containing nucleotide triphosphate hydrolases"/>
    <property type="match status" value="2"/>
</dbReference>
<dbReference type="GO" id="GO:0016787">
    <property type="term" value="F:hydrolase activity"/>
    <property type="evidence" value="ECO:0007669"/>
    <property type="project" value="UniProtKB-KW"/>
</dbReference>
<dbReference type="GO" id="GO:0043590">
    <property type="term" value="C:bacterial nucleoid"/>
    <property type="evidence" value="ECO:0007669"/>
    <property type="project" value="TreeGrafter"/>
</dbReference>
<evidence type="ECO:0000256" key="4">
    <source>
        <dbReference type="ARBA" id="ARBA00022801"/>
    </source>
</evidence>
<dbReference type="PANTHER" id="PTHR13710">
    <property type="entry name" value="DNA HELICASE RECQ FAMILY MEMBER"/>
    <property type="match status" value="1"/>
</dbReference>
<dbReference type="EMBL" id="RBXR01000001">
    <property type="protein sequence ID" value="RKT70065.1"/>
    <property type="molecule type" value="Genomic_DNA"/>
</dbReference>
<feature type="domain" description="Helicase ATP-binding" evidence="13">
    <location>
        <begin position="11"/>
        <end position="186"/>
    </location>
</feature>
<dbReference type="SMART" id="SM00490">
    <property type="entry name" value="HELICc"/>
    <property type="match status" value="1"/>
</dbReference>
<dbReference type="GO" id="GO:0003677">
    <property type="term" value="F:DNA binding"/>
    <property type="evidence" value="ECO:0007669"/>
    <property type="project" value="UniProtKB-KW"/>
</dbReference>
<keyword evidence="2" id="KW-0479">Metal-binding</keyword>
<dbReference type="EC" id="5.6.2.4" evidence="10"/>
<feature type="domain" description="Helicase C-terminal" evidence="14">
    <location>
        <begin position="216"/>
        <end position="366"/>
    </location>
</feature>
<dbReference type="SUPFAM" id="SSF52540">
    <property type="entry name" value="P-loop containing nucleoside triphosphate hydrolases"/>
    <property type="match status" value="1"/>
</dbReference>
<evidence type="ECO:0000256" key="12">
    <source>
        <dbReference type="ARBA" id="ARBA00044550"/>
    </source>
</evidence>
<dbReference type="InterPro" id="IPR014001">
    <property type="entry name" value="Helicase_ATP-bd"/>
</dbReference>
<proteinExistence type="inferred from homology"/>
<keyword evidence="3" id="KW-0547">Nucleotide-binding</keyword>
<keyword evidence="7" id="KW-0238">DNA-binding</keyword>
<comment type="caution">
    <text evidence="15">The sequence shown here is derived from an EMBL/GenBank/DDBJ whole genome shotgun (WGS) entry which is preliminary data.</text>
</comment>
<dbReference type="GO" id="GO:0006281">
    <property type="term" value="P:DNA repair"/>
    <property type="evidence" value="ECO:0007669"/>
    <property type="project" value="TreeGrafter"/>
</dbReference>
<dbReference type="Pfam" id="PF16124">
    <property type="entry name" value="RecQ_Zn_bind"/>
    <property type="match status" value="1"/>
</dbReference>
<protein>
    <recommendedName>
        <fullName evidence="11">ATP-dependent DNA helicase RecQ</fullName>
        <ecNumber evidence="10">5.6.2.4</ecNumber>
    </recommendedName>
    <alternativeName>
        <fullName evidence="12">DNA 3'-5' helicase RecQ</fullName>
    </alternativeName>
</protein>
<dbReference type="Gene3D" id="3.40.50.2020">
    <property type="match status" value="1"/>
</dbReference>
<evidence type="ECO:0000256" key="8">
    <source>
        <dbReference type="ARBA" id="ARBA00023235"/>
    </source>
</evidence>
<dbReference type="Pfam" id="PF00270">
    <property type="entry name" value="DEAD"/>
    <property type="match status" value="1"/>
</dbReference>
<dbReference type="PROSITE" id="PS51194">
    <property type="entry name" value="HELICASE_CTER"/>
    <property type="match status" value="1"/>
</dbReference>
<keyword evidence="5 15" id="KW-0347">Helicase</keyword>
<keyword evidence="16" id="KW-1185">Reference proteome</keyword>
<organism evidence="15 16">
    <name type="scientific">Saccharothrix variisporea</name>
    <dbReference type="NCBI Taxonomy" id="543527"/>
    <lineage>
        <taxon>Bacteria</taxon>
        <taxon>Bacillati</taxon>
        <taxon>Actinomycetota</taxon>
        <taxon>Actinomycetes</taxon>
        <taxon>Pseudonocardiales</taxon>
        <taxon>Pseudonocardiaceae</taxon>
        <taxon>Saccharothrix</taxon>
    </lineage>
</organism>
<evidence type="ECO:0000256" key="5">
    <source>
        <dbReference type="ARBA" id="ARBA00022806"/>
    </source>
</evidence>
<dbReference type="GO" id="GO:0046872">
    <property type="term" value="F:metal ion binding"/>
    <property type="evidence" value="ECO:0007669"/>
    <property type="project" value="UniProtKB-KW"/>
</dbReference>
<dbReference type="InterPro" id="IPR000836">
    <property type="entry name" value="PRTase_dom"/>
</dbReference>
<dbReference type="InterPro" id="IPR032284">
    <property type="entry name" value="RecQ_Zn-bd"/>
</dbReference>
<keyword evidence="8" id="KW-0413">Isomerase</keyword>
<sequence length="671" mass="72683">MLREDQWTAIRALVAERRRALVVQRTGWGKSAVYFIATALLRSLGEGPTVIVSPLLALMRNQVDAAARAGVHAATINSANTDEWQGVQDRVAAGEVDVLLVSPERLNNPDFRDSVLPALTSSAGLLVVDEAHCISDWGHDFRPDYRRLRTLLTELPAGVPVLATTATANDRVVRDVAEQLGLGAGSDTLVLRGPLDRESLRLSVVRLPGAEARLGWLADRLPELPGSGIVYTLTVASADDVAAFLRERGFEVAAYSGRTDPAERQRAEQDLLENRVKALVATSALGMGFDKPDLGFVVHLGAPPSPIAYYQQIGRAGRGVERAEVLLLPGPEDRDIWAYFASLAFPPERVVRQVLDALADAGRVLSTAALEPLVELSRTRLEVVLKVLDVDGAVRRVRGGWESTGRPWSYDGDRYARIEAARQVEQRAVLDYLATDGCRMEFLLRQLDDPHAAPCGRCDNCTGKRWSAEVSSAAATAAREKLLRPGVSVEPRKQWPTGMAAVGVGLSGRIPAGEAAETGRALGRLTDIGWGNRLRALFNEEDQEVPDDVFAACVKVLSAWGWTERPVGVVAVGSRTHPRLVDSFARRISDVGRLPLLGHVWLGEAMRRANSAQRLAGLVRTTETPDLSTVDGPVLLVDDRIDTGWTMTVAARLLRQAGARSVLPFALAVTA</sequence>
<dbReference type="GO" id="GO:0009378">
    <property type="term" value="F:four-way junction helicase activity"/>
    <property type="evidence" value="ECO:0007669"/>
    <property type="project" value="TreeGrafter"/>
</dbReference>
<dbReference type="GO" id="GO:0006310">
    <property type="term" value="P:DNA recombination"/>
    <property type="evidence" value="ECO:0007669"/>
    <property type="project" value="InterPro"/>
</dbReference>